<dbReference type="Proteomes" id="UP000291084">
    <property type="component" value="Chromosome 10"/>
</dbReference>
<name>A0A0S3T504_PHAAN</name>
<evidence type="ECO:0000313" key="2">
    <source>
        <dbReference type="Proteomes" id="UP000291084"/>
    </source>
</evidence>
<reference evidence="1 2" key="1">
    <citation type="journal article" date="2015" name="Sci. Rep.">
        <title>The power of single molecule real-time sequencing technology in the de novo assembly of a eukaryotic genome.</title>
        <authorList>
            <person name="Sakai H."/>
            <person name="Naito K."/>
            <person name="Ogiso-Tanaka E."/>
            <person name="Takahashi Y."/>
            <person name="Iseki K."/>
            <person name="Muto C."/>
            <person name="Satou K."/>
            <person name="Teruya K."/>
            <person name="Shiroma A."/>
            <person name="Shimoji M."/>
            <person name="Hirano T."/>
            <person name="Itoh T."/>
            <person name="Kaga A."/>
            <person name="Tomooka N."/>
        </authorList>
    </citation>
    <scope>NUCLEOTIDE SEQUENCE [LARGE SCALE GENOMIC DNA]</scope>
    <source>
        <strain evidence="2">cv. Shumari</strain>
    </source>
</reference>
<gene>
    <name evidence="1" type="primary">Vigan.10G150000</name>
    <name evidence="1" type="ORF">VIGAN_10150000</name>
</gene>
<keyword evidence="2" id="KW-1185">Reference proteome</keyword>
<organism evidence="1 2">
    <name type="scientific">Vigna angularis var. angularis</name>
    <dbReference type="NCBI Taxonomy" id="157739"/>
    <lineage>
        <taxon>Eukaryota</taxon>
        <taxon>Viridiplantae</taxon>
        <taxon>Streptophyta</taxon>
        <taxon>Embryophyta</taxon>
        <taxon>Tracheophyta</taxon>
        <taxon>Spermatophyta</taxon>
        <taxon>Magnoliopsida</taxon>
        <taxon>eudicotyledons</taxon>
        <taxon>Gunneridae</taxon>
        <taxon>Pentapetalae</taxon>
        <taxon>rosids</taxon>
        <taxon>fabids</taxon>
        <taxon>Fabales</taxon>
        <taxon>Fabaceae</taxon>
        <taxon>Papilionoideae</taxon>
        <taxon>50 kb inversion clade</taxon>
        <taxon>NPAAA clade</taxon>
        <taxon>indigoferoid/millettioid clade</taxon>
        <taxon>Phaseoleae</taxon>
        <taxon>Vigna</taxon>
    </lineage>
</organism>
<dbReference type="AlphaFoldDB" id="A0A0S3T504"/>
<accession>A0A0S3T504</accession>
<evidence type="ECO:0000313" key="1">
    <source>
        <dbReference type="EMBL" id="BAT99954.1"/>
    </source>
</evidence>
<dbReference type="EMBL" id="AP015043">
    <property type="protein sequence ID" value="BAT99954.1"/>
    <property type="molecule type" value="Genomic_DNA"/>
</dbReference>
<protein>
    <submittedName>
        <fullName evidence="1">Uncharacterized protein</fullName>
    </submittedName>
</protein>
<proteinExistence type="predicted"/>
<sequence length="170" mass="19363">MELLLREVGILERHRSPLERVAPANQDAARCRAKLLSVTSRLLPARHRRLYTRAADSAAASRGPGHHQCADRRRRYHWLPRRASPLLLFSASHCYLSLGFKMGLEVVAMKEWVSFLRRSFIARTEYHRRSSFYIGAARPGCFPQLPLVLITSLQLPTLLIPLSSCCSPLF</sequence>